<sequence>MPITSVAPALRTKRPIRWAFVALYPLWLAGIWMDRVRKRRELAGLDEFQLDDAGIDPDYVRREVRKPFWRA</sequence>
<evidence type="ECO:0000256" key="1">
    <source>
        <dbReference type="SAM" id="Phobius"/>
    </source>
</evidence>
<protein>
    <submittedName>
        <fullName evidence="2">Translation initiation factor IF-2</fullName>
    </submittedName>
</protein>
<proteinExistence type="predicted"/>
<keyword evidence="1" id="KW-0812">Transmembrane</keyword>
<accession>A0AAW9RUT8</accession>
<keyword evidence="1" id="KW-0472">Membrane</keyword>
<evidence type="ECO:0000313" key="3">
    <source>
        <dbReference type="Proteomes" id="UP001378188"/>
    </source>
</evidence>
<feature type="transmembrane region" description="Helical" evidence="1">
    <location>
        <begin position="15"/>
        <end position="33"/>
    </location>
</feature>
<name>A0AAW9RUT8_9HYPH</name>
<organism evidence="2 3">
    <name type="scientific">Microbaculum marinum</name>
    <dbReference type="NCBI Taxonomy" id="1764581"/>
    <lineage>
        <taxon>Bacteria</taxon>
        <taxon>Pseudomonadati</taxon>
        <taxon>Pseudomonadota</taxon>
        <taxon>Alphaproteobacteria</taxon>
        <taxon>Hyphomicrobiales</taxon>
        <taxon>Tepidamorphaceae</taxon>
        <taxon>Microbaculum</taxon>
    </lineage>
</organism>
<dbReference type="RefSeq" id="WP_340330350.1">
    <property type="nucleotide sequence ID" value="NZ_JAZHOF010000005.1"/>
</dbReference>
<gene>
    <name evidence="2" type="ORF">V3328_14285</name>
</gene>
<dbReference type="Proteomes" id="UP001378188">
    <property type="component" value="Unassembled WGS sequence"/>
</dbReference>
<evidence type="ECO:0000313" key="2">
    <source>
        <dbReference type="EMBL" id="MEJ8572655.1"/>
    </source>
</evidence>
<dbReference type="EMBL" id="JAZHOF010000005">
    <property type="protein sequence ID" value="MEJ8572655.1"/>
    <property type="molecule type" value="Genomic_DNA"/>
</dbReference>
<keyword evidence="1" id="KW-1133">Transmembrane helix</keyword>
<keyword evidence="2" id="KW-0648">Protein biosynthesis</keyword>
<comment type="caution">
    <text evidence="2">The sequence shown here is derived from an EMBL/GenBank/DDBJ whole genome shotgun (WGS) entry which is preliminary data.</text>
</comment>
<dbReference type="AlphaFoldDB" id="A0AAW9RUT8"/>
<reference evidence="2 3" key="1">
    <citation type="submission" date="2024-02" db="EMBL/GenBank/DDBJ databases">
        <title>Genome analysis and characterization of Microbaculum marinisediminis sp. nov., isolated from marine sediment.</title>
        <authorList>
            <person name="Du Z.-J."/>
            <person name="Ye Y.-Q."/>
            <person name="Zhang Z.-R."/>
            <person name="Yuan S.-M."/>
            <person name="Zhang X.-Y."/>
        </authorList>
    </citation>
    <scope>NUCLEOTIDE SEQUENCE [LARGE SCALE GENOMIC DNA]</scope>
    <source>
        <strain evidence="2 3">SDUM1044001</strain>
    </source>
</reference>
<keyword evidence="2" id="KW-0396">Initiation factor</keyword>
<dbReference type="GO" id="GO:0003743">
    <property type="term" value="F:translation initiation factor activity"/>
    <property type="evidence" value="ECO:0007669"/>
    <property type="project" value="UniProtKB-KW"/>
</dbReference>
<keyword evidence="3" id="KW-1185">Reference proteome</keyword>